<evidence type="ECO:0000259" key="3">
    <source>
        <dbReference type="PROSITE" id="PS50404"/>
    </source>
</evidence>
<protein>
    <submittedName>
        <fullName evidence="5">Glutathione S-transferase</fullName>
    </submittedName>
</protein>
<dbReference type="InterPro" id="IPR040079">
    <property type="entry name" value="Glutathione_S-Trfase"/>
</dbReference>
<dbReference type="InterPro" id="IPR036282">
    <property type="entry name" value="Glutathione-S-Trfase_C_sf"/>
</dbReference>
<dbReference type="SUPFAM" id="SSF47616">
    <property type="entry name" value="GST C-terminal domain-like"/>
    <property type="match status" value="1"/>
</dbReference>
<evidence type="ECO:0000256" key="2">
    <source>
        <dbReference type="ARBA" id="ARBA00022679"/>
    </source>
</evidence>
<keyword evidence="2 5" id="KW-0808">Transferase</keyword>
<evidence type="ECO:0000256" key="1">
    <source>
        <dbReference type="ARBA" id="ARBA00007409"/>
    </source>
</evidence>
<dbReference type="PROSITE" id="PS50404">
    <property type="entry name" value="GST_NTER"/>
    <property type="match status" value="1"/>
</dbReference>
<evidence type="ECO:0000313" key="6">
    <source>
        <dbReference type="Proteomes" id="UP000321337"/>
    </source>
</evidence>
<evidence type="ECO:0000259" key="4">
    <source>
        <dbReference type="PROSITE" id="PS50405"/>
    </source>
</evidence>
<gene>
    <name evidence="5" type="ORF">TPL01_07270</name>
</gene>
<dbReference type="SFLD" id="SFLDS00019">
    <property type="entry name" value="Glutathione_Transferase_(cytos"/>
    <property type="match status" value="1"/>
</dbReference>
<dbReference type="SUPFAM" id="SSF52833">
    <property type="entry name" value="Thioredoxin-like"/>
    <property type="match status" value="1"/>
</dbReference>
<dbReference type="AlphaFoldDB" id="A0A512L535"/>
<dbReference type="PROSITE" id="PS50405">
    <property type="entry name" value="GST_CTER"/>
    <property type="match status" value="1"/>
</dbReference>
<dbReference type="GO" id="GO:0016740">
    <property type="term" value="F:transferase activity"/>
    <property type="evidence" value="ECO:0007669"/>
    <property type="project" value="UniProtKB-KW"/>
</dbReference>
<proteinExistence type="inferred from homology"/>
<organism evidence="5 6">
    <name type="scientific">Sulfuriferula plumbiphila</name>
    <dbReference type="NCBI Taxonomy" id="171865"/>
    <lineage>
        <taxon>Bacteria</taxon>
        <taxon>Pseudomonadati</taxon>
        <taxon>Pseudomonadota</taxon>
        <taxon>Betaproteobacteria</taxon>
        <taxon>Nitrosomonadales</taxon>
        <taxon>Sulfuricellaceae</taxon>
        <taxon>Sulfuriferula</taxon>
    </lineage>
</organism>
<dbReference type="Gene3D" id="3.40.30.10">
    <property type="entry name" value="Glutaredoxin"/>
    <property type="match status" value="1"/>
</dbReference>
<comment type="caution">
    <text evidence="5">The sequence shown here is derived from an EMBL/GenBank/DDBJ whole genome shotgun (WGS) entry which is preliminary data.</text>
</comment>
<dbReference type="Pfam" id="PF02798">
    <property type="entry name" value="GST_N"/>
    <property type="match status" value="1"/>
</dbReference>
<sequence length="214" mass="23014">MLILHDLERSGNCYKIRLFLSILGITYQKIPLNTSAGENQRPEFLALNPRGQVPVLVDNGLPIWDSTAILVYLARQYGGETWLPVSPLPMAKVMQWLALEQNEGRYGLARSRAIKLNNPTVFARTGNLEDSQALGKIALAVLEKQLAESAWLVAEAGGPTIADIACYPYAALAPEGGISLAPFAAVGIWLDRMRSLPGYVGLPAAAGAGKRSGT</sequence>
<reference evidence="5 6" key="1">
    <citation type="submission" date="2019-07" db="EMBL/GenBank/DDBJ databases">
        <title>Whole genome shotgun sequence of Thiobacillus plumbophilus NBRC 107929.</title>
        <authorList>
            <person name="Hosoyama A."/>
            <person name="Uohara A."/>
            <person name="Ohji S."/>
            <person name="Ichikawa N."/>
        </authorList>
    </citation>
    <scope>NUCLEOTIDE SEQUENCE [LARGE SCALE GENOMIC DNA]</scope>
    <source>
        <strain evidence="5 6">NBRC 107929</strain>
    </source>
</reference>
<dbReference type="PANTHER" id="PTHR44051:SF2">
    <property type="entry name" value="HYPOTHETICAL GLUTATHIONE S-TRANSFERASE LIKE PROTEIN"/>
    <property type="match status" value="1"/>
</dbReference>
<name>A0A512L535_9PROT</name>
<dbReference type="CDD" id="cd03056">
    <property type="entry name" value="GST_N_4"/>
    <property type="match status" value="1"/>
</dbReference>
<comment type="similarity">
    <text evidence="1">Belongs to the GST superfamily.</text>
</comment>
<keyword evidence="6" id="KW-1185">Reference proteome</keyword>
<evidence type="ECO:0000313" key="5">
    <source>
        <dbReference type="EMBL" id="GEP29589.1"/>
    </source>
</evidence>
<feature type="domain" description="GST N-terminal" evidence="3">
    <location>
        <begin position="1"/>
        <end position="81"/>
    </location>
</feature>
<accession>A0A512L535</accession>
<feature type="domain" description="GST C-terminal" evidence="4">
    <location>
        <begin position="86"/>
        <end position="214"/>
    </location>
</feature>
<dbReference type="FunFam" id="3.40.30.10:FF:000039">
    <property type="entry name" value="Glutathione S-transferase domain"/>
    <property type="match status" value="1"/>
</dbReference>
<dbReference type="Gene3D" id="1.20.1050.10">
    <property type="match status" value="1"/>
</dbReference>
<dbReference type="InterPro" id="IPR004045">
    <property type="entry name" value="Glutathione_S-Trfase_N"/>
</dbReference>
<dbReference type="PANTHER" id="PTHR44051">
    <property type="entry name" value="GLUTATHIONE S-TRANSFERASE-RELATED"/>
    <property type="match status" value="1"/>
</dbReference>
<dbReference type="SFLD" id="SFLDG00358">
    <property type="entry name" value="Main_(cytGST)"/>
    <property type="match status" value="1"/>
</dbReference>
<dbReference type="InterPro" id="IPR010987">
    <property type="entry name" value="Glutathione-S-Trfase_C-like"/>
</dbReference>
<dbReference type="Proteomes" id="UP000321337">
    <property type="component" value="Unassembled WGS sequence"/>
</dbReference>
<dbReference type="EMBL" id="BKAD01000007">
    <property type="protein sequence ID" value="GEP29589.1"/>
    <property type="molecule type" value="Genomic_DNA"/>
</dbReference>
<dbReference type="InterPro" id="IPR036249">
    <property type="entry name" value="Thioredoxin-like_sf"/>
</dbReference>